<organism evidence="2 3">
    <name type="scientific">Romanomermis culicivorax</name>
    <name type="common">Nematode worm</name>
    <dbReference type="NCBI Taxonomy" id="13658"/>
    <lineage>
        <taxon>Eukaryota</taxon>
        <taxon>Metazoa</taxon>
        <taxon>Ecdysozoa</taxon>
        <taxon>Nematoda</taxon>
        <taxon>Enoplea</taxon>
        <taxon>Dorylaimia</taxon>
        <taxon>Mermithida</taxon>
        <taxon>Mermithoidea</taxon>
        <taxon>Mermithidae</taxon>
        <taxon>Romanomermis</taxon>
    </lineage>
</organism>
<sequence>MCIELKVVLKIRVRPNLLEAKMNAPLRQLIVCTFNDHVLQYYKAVMEKLPSTNQPDSLKKDLNNLLEYYPVLRQKIFPPGQQSGTIDREMNSKKFKDLFSELKTKVSSHNGMNSKSSTTKTAQVFAVETTRAAMKSKTKKTVIVTEIEIPSINHKVNMTFKEIHVKNRESKLVKEISLPMTKEPKLQSTETLVQRQNPLKDKLKNILVGQNVKFEQNVDKDMFSRLGEMIRNSKVRSSLHIYLTMILNHYIIRYYYTIIKVSSLSVQNDINEELDFVLSEFPRVQRQELKDAPISGKPETDLFNKAGKLFEEINAKITIAANSSAAPLTSSNVNSVPTNSPDVFPSNGDDGPEAMNLTEFIRRQQIVKTFVRTFLLMKNAEFKQNLGNNLSTRLDGLIRDSNAQISPLLRQIMVCAMNNYILRYYKTVLDESPSLDMSGPVKEELISLLKKHPRIKDRELNPLTEADKQTFDQILRLLLNDMTEKTSGQSTVASNRQEDRVTKAGQHDKSGKKSSYQWGSTSQIPIKEVDPMPTVIPPKNLAELIKQQAPLTDKETTNRLLRLLTVSALYHYILLYYKAVSEKDQTTNLPNNLNKQLNRLVDTYPDLKTRELSDTPNPTEAEKTSYNNKTGHWFVETIDEIKRLTSQLKNNGNPTRLEGLKPSEQIVERQSRRPIMSTSWDITTASGSGNDKNLDADGSKPLLSKEVLLERQNSLKDKLRSLLNDQNIQFEQNLDKDIFSRLESMMGNSNVRSSFRIVVKMILNHYIIRYYYVIIKVSRLIVPRDLNEELDFILSELERMKKRELTDAPMRTKPEADLLNEAGKLFQEVNTRITFVNNTDVAAPTTTLAQMPAVVTTRGAMKSKTKKTVIVTEVKIPSSPEEMMMPKEVHVKTKHVKEMPVQPKMKRTKGDFQANITTAPEVAMTNREPSLRSTEAKAVKEVWSAIQVEADSKVTASPLKPNEVPNKDICLEEQKATFARLKAFIISNNAKINCEENIDQDVFSMLNGLLANYSKTSDKPSPAVRLIVKIIIYQYLLEYYGTVMDITKGVALPKQLRDQLEIMTAKYECLKREKALDIMSLTSTDQAFFKACNNGVFSISEHRNPKIIRISPTKWKSIVILLSTIV</sequence>
<proteinExistence type="predicted"/>
<dbReference type="AlphaFoldDB" id="A0A915I5U1"/>
<feature type="compositionally biased region" description="Polar residues" evidence="1">
    <location>
        <begin position="486"/>
        <end position="495"/>
    </location>
</feature>
<accession>A0A915I5U1</accession>
<evidence type="ECO:0000313" key="2">
    <source>
        <dbReference type="Proteomes" id="UP000887565"/>
    </source>
</evidence>
<reference evidence="3" key="1">
    <citation type="submission" date="2022-11" db="UniProtKB">
        <authorList>
            <consortium name="WormBaseParasite"/>
        </authorList>
    </citation>
    <scope>IDENTIFICATION</scope>
</reference>
<evidence type="ECO:0000313" key="3">
    <source>
        <dbReference type="WBParaSite" id="nRc.2.0.1.t09225-RA"/>
    </source>
</evidence>
<dbReference type="WBParaSite" id="nRc.2.0.1.t09225-RA">
    <property type="protein sequence ID" value="nRc.2.0.1.t09225-RA"/>
    <property type="gene ID" value="nRc.2.0.1.g09225"/>
</dbReference>
<dbReference type="Proteomes" id="UP000887565">
    <property type="component" value="Unplaced"/>
</dbReference>
<protein>
    <submittedName>
        <fullName evidence="3">Uncharacterized protein</fullName>
    </submittedName>
</protein>
<feature type="compositionally biased region" description="Polar residues" evidence="1">
    <location>
        <begin position="513"/>
        <end position="523"/>
    </location>
</feature>
<evidence type="ECO:0000256" key="1">
    <source>
        <dbReference type="SAM" id="MobiDB-lite"/>
    </source>
</evidence>
<name>A0A915I5U1_ROMCU</name>
<feature type="region of interest" description="Disordered" evidence="1">
    <location>
        <begin position="486"/>
        <end position="523"/>
    </location>
</feature>
<feature type="compositionally biased region" description="Basic and acidic residues" evidence="1">
    <location>
        <begin position="496"/>
        <end position="511"/>
    </location>
</feature>
<keyword evidence="2" id="KW-1185">Reference proteome</keyword>